<proteinExistence type="predicted"/>
<protein>
    <submittedName>
        <fullName evidence="2">Uncharacterized protein</fullName>
    </submittedName>
</protein>
<dbReference type="GeneID" id="20666151"/>
<dbReference type="RefSeq" id="XP_009551772.1">
    <property type="nucleotide sequence ID" value="XM_009553477.1"/>
</dbReference>
<dbReference type="HOGENOM" id="CLU_1619256_0_0_1"/>
<accession>W4JTY0</accession>
<gene>
    <name evidence="2" type="ORF">HETIRDRAFT_106279</name>
</gene>
<feature type="compositionally biased region" description="Basic and acidic residues" evidence="1">
    <location>
        <begin position="91"/>
        <end position="101"/>
    </location>
</feature>
<organism evidence="2 3">
    <name type="scientific">Heterobasidion irregulare (strain TC 32-1)</name>
    <dbReference type="NCBI Taxonomy" id="747525"/>
    <lineage>
        <taxon>Eukaryota</taxon>
        <taxon>Fungi</taxon>
        <taxon>Dikarya</taxon>
        <taxon>Basidiomycota</taxon>
        <taxon>Agaricomycotina</taxon>
        <taxon>Agaricomycetes</taxon>
        <taxon>Russulales</taxon>
        <taxon>Bondarzewiaceae</taxon>
        <taxon>Heterobasidion</taxon>
        <taxon>Heterobasidion annosum species complex</taxon>
    </lineage>
</organism>
<evidence type="ECO:0000256" key="1">
    <source>
        <dbReference type="SAM" id="MobiDB-lite"/>
    </source>
</evidence>
<feature type="region of interest" description="Disordered" evidence="1">
    <location>
        <begin position="113"/>
        <end position="164"/>
    </location>
</feature>
<dbReference type="Proteomes" id="UP000030671">
    <property type="component" value="Unassembled WGS sequence"/>
</dbReference>
<feature type="compositionally biased region" description="Basic and acidic residues" evidence="1">
    <location>
        <begin position="122"/>
        <end position="136"/>
    </location>
</feature>
<dbReference type="InParanoid" id="W4JTY0"/>
<evidence type="ECO:0000313" key="3">
    <source>
        <dbReference type="Proteomes" id="UP000030671"/>
    </source>
</evidence>
<dbReference type="AlphaFoldDB" id="W4JTY0"/>
<sequence>MEDSEWPIQPSSPLFDAPAEPPIDPALLAMSNHLPEPLVPQPGLAGGISVDSHPPPMHTPPLHVVPDPTATVLSGLADSVPTTSISSASMDHSDHMTHPETNHPAIVENCPAQSNGITKQDSCGHRHFTEEEDKSRGSVGSGTKIYEAGDSGEEYEWEVKGGVQ</sequence>
<feature type="region of interest" description="Disordered" evidence="1">
    <location>
        <begin position="1"/>
        <end position="27"/>
    </location>
</feature>
<feature type="region of interest" description="Disordered" evidence="1">
    <location>
        <begin position="81"/>
        <end position="101"/>
    </location>
</feature>
<reference evidence="2 3" key="1">
    <citation type="journal article" date="2012" name="New Phytol.">
        <title>Insight into trade-off between wood decay and parasitism from the genome of a fungal forest pathogen.</title>
        <authorList>
            <person name="Olson A."/>
            <person name="Aerts A."/>
            <person name="Asiegbu F."/>
            <person name="Belbahri L."/>
            <person name="Bouzid O."/>
            <person name="Broberg A."/>
            <person name="Canback B."/>
            <person name="Coutinho P.M."/>
            <person name="Cullen D."/>
            <person name="Dalman K."/>
            <person name="Deflorio G."/>
            <person name="van Diepen L.T."/>
            <person name="Dunand C."/>
            <person name="Duplessis S."/>
            <person name="Durling M."/>
            <person name="Gonthier P."/>
            <person name="Grimwood J."/>
            <person name="Fossdal C.G."/>
            <person name="Hansson D."/>
            <person name="Henrissat B."/>
            <person name="Hietala A."/>
            <person name="Himmelstrand K."/>
            <person name="Hoffmeister D."/>
            <person name="Hogberg N."/>
            <person name="James T.Y."/>
            <person name="Karlsson M."/>
            <person name="Kohler A."/>
            <person name="Kues U."/>
            <person name="Lee Y.H."/>
            <person name="Lin Y.C."/>
            <person name="Lind M."/>
            <person name="Lindquist E."/>
            <person name="Lombard V."/>
            <person name="Lucas S."/>
            <person name="Lunden K."/>
            <person name="Morin E."/>
            <person name="Murat C."/>
            <person name="Park J."/>
            <person name="Raffaello T."/>
            <person name="Rouze P."/>
            <person name="Salamov A."/>
            <person name="Schmutz J."/>
            <person name="Solheim H."/>
            <person name="Stahlberg J."/>
            <person name="Velez H."/>
            <person name="de Vries R.P."/>
            <person name="Wiebenga A."/>
            <person name="Woodward S."/>
            <person name="Yakovlev I."/>
            <person name="Garbelotto M."/>
            <person name="Martin F."/>
            <person name="Grigoriev I.V."/>
            <person name="Stenlid J."/>
        </authorList>
    </citation>
    <scope>NUCLEOTIDE SEQUENCE [LARGE SCALE GENOMIC DNA]</scope>
    <source>
        <strain evidence="2 3">TC 32-1</strain>
    </source>
</reference>
<dbReference type="KEGG" id="hir:HETIRDRAFT_106279"/>
<feature type="compositionally biased region" description="Polar residues" evidence="1">
    <location>
        <begin position="81"/>
        <end position="90"/>
    </location>
</feature>
<name>W4JTY0_HETIT</name>
<evidence type="ECO:0000313" key="2">
    <source>
        <dbReference type="EMBL" id="ETW76909.1"/>
    </source>
</evidence>
<dbReference type="EMBL" id="KI925464">
    <property type="protein sequence ID" value="ETW76909.1"/>
    <property type="molecule type" value="Genomic_DNA"/>
</dbReference>
<keyword evidence="3" id="KW-1185">Reference proteome</keyword>